<comment type="subunit">
    <text evidence="3">Component of the SCF (SKP1-CUL1-F-box protein) E3 ubiquitin ligase complexes.</text>
</comment>
<proteinExistence type="inferred from homology"/>
<keyword evidence="6" id="KW-1185">Reference proteome</keyword>
<keyword evidence="2 3" id="KW-0833">Ubl conjugation pathway</keyword>
<name>A0A9W8HA93_9FUNG</name>
<dbReference type="InterPro" id="IPR036296">
    <property type="entry name" value="SKP1-like_dim_sf"/>
</dbReference>
<dbReference type="Pfam" id="PF01466">
    <property type="entry name" value="Skp1"/>
    <property type="match status" value="1"/>
</dbReference>
<evidence type="ECO:0000313" key="6">
    <source>
        <dbReference type="Proteomes" id="UP001140172"/>
    </source>
</evidence>
<dbReference type="InterPro" id="IPR016072">
    <property type="entry name" value="Skp1_comp_dimer"/>
</dbReference>
<accession>A0A9W8HA93</accession>
<organism evidence="5 6">
    <name type="scientific">Coemansia interrupta</name>
    <dbReference type="NCBI Taxonomy" id="1126814"/>
    <lineage>
        <taxon>Eukaryota</taxon>
        <taxon>Fungi</taxon>
        <taxon>Fungi incertae sedis</taxon>
        <taxon>Zoopagomycota</taxon>
        <taxon>Kickxellomycotina</taxon>
        <taxon>Kickxellomycetes</taxon>
        <taxon>Kickxellales</taxon>
        <taxon>Kickxellaceae</taxon>
        <taxon>Coemansia</taxon>
    </lineage>
</organism>
<dbReference type="InterPro" id="IPR011333">
    <property type="entry name" value="SKP1/BTB/POZ_sf"/>
</dbReference>
<dbReference type="Proteomes" id="UP001140172">
    <property type="component" value="Unassembled WGS sequence"/>
</dbReference>
<comment type="similarity">
    <text evidence="1 3">Belongs to the SKP1 family.</text>
</comment>
<dbReference type="OrthoDB" id="2342932at2759"/>
<evidence type="ECO:0000256" key="2">
    <source>
        <dbReference type="ARBA" id="ARBA00022786"/>
    </source>
</evidence>
<dbReference type="SMART" id="SM00512">
    <property type="entry name" value="Skp1"/>
    <property type="match status" value="1"/>
</dbReference>
<comment type="caution">
    <text evidence="5">The sequence shown here is derived from an EMBL/GenBank/DDBJ whole genome shotgun (WGS) entry which is preliminary data.</text>
</comment>
<dbReference type="GO" id="GO:0006511">
    <property type="term" value="P:ubiquitin-dependent protein catabolic process"/>
    <property type="evidence" value="ECO:0007669"/>
    <property type="project" value="InterPro"/>
</dbReference>
<dbReference type="SUPFAM" id="SSF81382">
    <property type="entry name" value="Skp1 dimerisation domain-like"/>
    <property type="match status" value="1"/>
</dbReference>
<dbReference type="PIRSF" id="PIRSF028729">
    <property type="entry name" value="E3_ubiquit_lig_SCF_Skp"/>
    <property type="match status" value="1"/>
</dbReference>
<evidence type="ECO:0000259" key="4">
    <source>
        <dbReference type="Pfam" id="PF01466"/>
    </source>
</evidence>
<dbReference type="Gene3D" id="3.30.710.10">
    <property type="entry name" value="Potassium Channel Kv1.1, Chain A"/>
    <property type="match status" value="1"/>
</dbReference>
<comment type="function">
    <text evidence="3">Essential component of the SCF (SKP1-CUL1-F-box protein) E3 ubiquitin ligase complexes, which mediate the ubiquitination and subsequent proteasomal degradation of target proteins.</text>
</comment>
<sequence length="163" mass="18771">MALVVRTSTGTEYTVEEKVAQQMVGLKDLVTSTTEDGKTTNKLDEKVKDAAFAKALEFCTHHKDDPSPIERPEEEDSPRTLDMTPWDEKFINMDTQLLVDVVNLANLLKIDRMVTVACMRIADMVRDKSAEQIREMFGVAEDFTEEEREQIRKENEWQEVRSE</sequence>
<evidence type="ECO:0000313" key="5">
    <source>
        <dbReference type="EMBL" id="KAJ2777520.1"/>
    </source>
</evidence>
<reference evidence="5" key="1">
    <citation type="submission" date="2022-07" db="EMBL/GenBank/DDBJ databases">
        <title>Phylogenomic reconstructions and comparative analyses of Kickxellomycotina fungi.</title>
        <authorList>
            <person name="Reynolds N.K."/>
            <person name="Stajich J.E."/>
            <person name="Barry K."/>
            <person name="Grigoriev I.V."/>
            <person name="Crous P."/>
            <person name="Smith M.E."/>
        </authorList>
    </citation>
    <scope>NUCLEOTIDE SEQUENCE</scope>
    <source>
        <strain evidence="5">BCRC 34489</strain>
    </source>
</reference>
<evidence type="ECO:0000256" key="3">
    <source>
        <dbReference type="PIRNR" id="PIRNR028729"/>
    </source>
</evidence>
<feature type="domain" description="SKP1 component dimerisation" evidence="4">
    <location>
        <begin position="114"/>
        <end position="157"/>
    </location>
</feature>
<dbReference type="InterPro" id="IPR001232">
    <property type="entry name" value="SKP1-like"/>
</dbReference>
<dbReference type="PANTHER" id="PTHR11165">
    <property type="entry name" value="SKP1"/>
    <property type="match status" value="1"/>
</dbReference>
<dbReference type="AlphaFoldDB" id="A0A9W8HA93"/>
<dbReference type="SUPFAM" id="SSF54695">
    <property type="entry name" value="POZ domain"/>
    <property type="match status" value="1"/>
</dbReference>
<evidence type="ECO:0000256" key="1">
    <source>
        <dbReference type="ARBA" id="ARBA00009993"/>
    </source>
</evidence>
<gene>
    <name evidence="5" type="ORF">GGI15_004476</name>
</gene>
<comment type="pathway">
    <text evidence="3">Protein modification; protein ubiquitination.</text>
</comment>
<dbReference type="EMBL" id="JANBUM010000408">
    <property type="protein sequence ID" value="KAJ2777520.1"/>
    <property type="molecule type" value="Genomic_DNA"/>
</dbReference>
<dbReference type="InterPro" id="IPR016897">
    <property type="entry name" value="SKP1"/>
</dbReference>
<protein>
    <recommendedName>
        <fullName evidence="3">E3 ubiquitin ligase complex SCF subunit</fullName>
    </recommendedName>
</protein>